<sequence length="84" mass="9471">MEQSLFGYYLLPENAQLRLLQTRDHLRFLATLAQPGATIASHFNEPHVSLNALAFCFDLLAEQLENVLNQTLTPDDFLGPNLTQ</sequence>
<evidence type="ECO:0000313" key="5">
    <source>
        <dbReference type="Proteomes" id="UP001187425"/>
    </source>
</evidence>
<dbReference type="Pfam" id="PF26642">
    <property type="entry name" value="XAC0095_dom"/>
    <property type="match status" value="1"/>
</dbReference>
<dbReference type="AlphaFoldDB" id="A0A6V7C265"/>
<dbReference type="Proteomes" id="UP001187425">
    <property type="component" value="Unassembled WGS sequence"/>
</dbReference>
<dbReference type="Proteomes" id="UP000515406">
    <property type="component" value="Chromosome"/>
</dbReference>
<dbReference type="EMBL" id="JAWMQI010000003">
    <property type="protein sequence ID" value="MDV7247130.1"/>
    <property type="molecule type" value="Genomic_DNA"/>
</dbReference>
<reference evidence="3 5" key="2">
    <citation type="submission" date="2023-10" db="EMBL/GenBank/DDBJ databases">
        <title>A new tool for lettuce pathogen research.</title>
        <authorList>
            <person name="Horton K.N."/>
            <person name="Cseke L.J."/>
            <person name="Badiwe M."/>
            <person name="Tesfaye D."/>
            <person name="Klein A."/>
            <person name="Su J."/>
            <person name="Potnis N."/>
            <person name="Gassmann W."/>
        </authorList>
    </citation>
    <scope>NUCLEOTIDE SEQUENCE [LARGE SCALE GENOMIC DNA]</scope>
    <source>
        <strain evidence="3 5">JSKH1901</strain>
    </source>
</reference>
<dbReference type="GeneID" id="55513870"/>
<dbReference type="EMBL" id="LR828257">
    <property type="protein sequence ID" value="CAD0308221.1"/>
    <property type="molecule type" value="Genomic_DNA"/>
</dbReference>
<protein>
    <recommendedName>
        <fullName evidence="1">XAC0095-like domain-containing protein</fullName>
    </recommendedName>
</protein>
<organism evidence="2 4">
    <name type="scientific">Xanthomonas hortorum pv. vitians</name>
    <dbReference type="NCBI Taxonomy" id="83224"/>
    <lineage>
        <taxon>Bacteria</taxon>
        <taxon>Pseudomonadati</taxon>
        <taxon>Pseudomonadota</taxon>
        <taxon>Gammaproteobacteria</taxon>
        <taxon>Lysobacterales</taxon>
        <taxon>Lysobacteraceae</taxon>
        <taxon>Xanthomonas</taxon>
    </lineage>
</organism>
<keyword evidence="4" id="KW-1185">Reference proteome</keyword>
<evidence type="ECO:0000313" key="2">
    <source>
        <dbReference type="EMBL" id="CAD0308221.1"/>
    </source>
</evidence>
<evidence type="ECO:0000259" key="1">
    <source>
        <dbReference type="Pfam" id="PF26642"/>
    </source>
</evidence>
<dbReference type="EMBL" id="LR828257">
    <property type="protein sequence ID" value="CAD0308229.1"/>
    <property type="molecule type" value="Genomic_DNA"/>
</dbReference>
<accession>A0A6V7C265</accession>
<name>A0A6V7C265_9XANT</name>
<dbReference type="InterPro" id="IPR058099">
    <property type="entry name" value="T3SS_XAC0095_dom"/>
</dbReference>
<dbReference type="NCBIfam" id="NF047335">
    <property type="entry name" value="T3SS_XAC0095"/>
    <property type="match status" value="1"/>
</dbReference>
<evidence type="ECO:0000313" key="4">
    <source>
        <dbReference type="Proteomes" id="UP000515406"/>
    </source>
</evidence>
<proteinExistence type="predicted"/>
<reference evidence="2 4" key="1">
    <citation type="submission" date="2020-07" db="EMBL/GenBank/DDBJ databases">
        <authorList>
            <person name="Pothier F. J."/>
        </authorList>
    </citation>
    <scope>NUCLEOTIDE SEQUENCE [LARGE SCALE GENOMIC DNA]</scope>
    <source>
        <strain evidence="2 4">CFBP 498</strain>
    </source>
</reference>
<gene>
    <name evidence="2" type="ORF">CFBP498_08740</name>
    <name evidence="3" type="ORF">R4K57_01555</name>
</gene>
<feature type="domain" description="XAC0095-like" evidence="1">
    <location>
        <begin position="9"/>
        <end position="70"/>
    </location>
</feature>
<dbReference type="RefSeq" id="WP_074056351.1">
    <property type="nucleotide sequence ID" value="NZ_CP060399.1"/>
</dbReference>
<evidence type="ECO:0000313" key="3">
    <source>
        <dbReference type="EMBL" id="MDV7247130.1"/>
    </source>
</evidence>